<protein>
    <submittedName>
        <fullName evidence="1">Uncharacterized protein</fullName>
    </submittedName>
</protein>
<name>A0AAD7GG87_MYCRO</name>
<comment type="caution">
    <text evidence="1">The sequence shown here is derived from an EMBL/GenBank/DDBJ whole genome shotgun (WGS) entry which is preliminary data.</text>
</comment>
<accession>A0AAD7GG87</accession>
<sequence length="144" mass="15548">MLNKLPSIVELAILPHKNTKTTFISTLTADLIGSAIVAPQLRKISLGLFCDKDSSNDYTMCLEMLEFRWRAEGYALEAASLLTDSGPGPNPVTLAGLEILRQDGLDLSLLAGKEARNSLTLVSGFTVPSDTKTNSPLIIQPIFD</sequence>
<gene>
    <name evidence="1" type="ORF">B0H17DRAFT_1330547</name>
</gene>
<keyword evidence="2" id="KW-1185">Reference proteome</keyword>
<proteinExistence type="predicted"/>
<dbReference type="EMBL" id="JARKIE010000047">
    <property type="protein sequence ID" value="KAJ7693195.1"/>
    <property type="molecule type" value="Genomic_DNA"/>
</dbReference>
<evidence type="ECO:0000313" key="2">
    <source>
        <dbReference type="Proteomes" id="UP001221757"/>
    </source>
</evidence>
<dbReference type="Proteomes" id="UP001221757">
    <property type="component" value="Unassembled WGS sequence"/>
</dbReference>
<dbReference type="AlphaFoldDB" id="A0AAD7GG87"/>
<reference evidence="1" key="1">
    <citation type="submission" date="2023-03" db="EMBL/GenBank/DDBJ databases">
        <title>Massive genome expansion in bonnet fungi (Mycena s.s.) driven by repeated elements and novel gene families across ecological guilds.</title>
        <authorList>
            <consortium name="Lawrence Berkeley National Laboratory"/>
            <person name="Harder C.B."/>
            <person name="Miyauchi S."/>
            <person name="Viragh M."/>
            <person name="Kuo A."/>
            <person name="Thoen E."/>
            <person name="Andreopoulos B."/>
            <person name="Lu D."/>
            <person name="Skrede I."/>
            <person name="Drula E."/>
            <person name="Henrissat B."/>
            <person name="Morin E."/>
            <person name="Kohler A."/>
            <person name="Barry K."/>
            <person name="LaButti K."/>
            <person name="Morin E."/>
            <person name="Salamov A."/>
            <person name="Lipzen A."/>
            <person name="Mereny Z."/>
            <person name="Hegedus B."/>
            <person name="Baldrian P."/>
            <person name="Stursova M."/>
            <person name="Weitz H."/>
            <person name="Taylor A."/>
            <person name="Grigoriev I.V."/>
            <person name="Nagy L.G."/>
            <person name="Martin F."/>
            <person name="Kauserud H."/>
        </authorList>
    </citation>
    <scope>NUCLEOTIDE SEQUENCE</scope>
    <source>
        <strain evidence="1">CBHHK067</strain>
    </source>
</reference>
<evidence type="ECO:0000313" key="1">
    <source>
        <dbReference type="EMBL" id="KAJ7693195.1"/>
    </source>
</evidence>
<organism evidence="1 2">
    <name type="scientific">Mycena rosella</name>
    <name type="common">Pink bonnet</name>
    <name type="synonym">Agaricus rosellus</name>
    <dbReference type="NCBI Taxonomy" id="1033263"/>
    <lineage>
        <taxon>Eukaryota</taxon>
        <taxon>Fungi</taxon>
        <taxon>Dikarya</taxon>
        <taxon>Basidiomycota</taxon>
        <taxon>Agaricomycotina</taxon>
        <taxon>Agaricomycetes</taxon>
        <taxon>Agaricomycetidae</taxon>
        <taxon>Agaricales</taxon>
        <taxon>Marasmiineae</taxon>
        <taxon>Mycenaceae</taxon>
        <taxon>Mycena</taxon>
    </lineage>
</organism>